<dbReference type="GeneID" id="80102691"/>
<gene>
    <name evidence="2" type="ORF">F888_03209</name>
    <name evidence="3" type="ORF">GCM10007354_01130</name>
</gene>
<name>N9RBY4_9GAMM</name>
<keyword evidence="4" id="KW-1185">Reference proteome</keyword>
<reference evidence="2 4" key="1">
    <citation type="submission" date="2013-02" db="EMBL/GenBank/DDBJ databases">
        <title>The Genome Sequence of Acinetobacter sp. NIPH 3623.</title>
        <authorList>
            <consortium name="The Broad Institute Genome Sequencing Platform"/>
            <consortium name="The Broad Institute Genome Sequencing Center for Infectious Disease"/>
            <person name="Cerqueira G."/>
            <person name="Feldgarden M."/>
            <person name="Courvalin P."/>
            <person name="Perichon B."/>
            <person name="Grillot-Courvalin C."/>
            <person name="Clermont D."/>
            <person name="Rocha E."/>
            <person name="Yoon E.-J."/>
            <person name="Nemec A."/>
            <person name="Walker B."/>
            <person name="Young S.K."/>
            <person name="Zeng Q."/>
            <person name="Gargeya S."/>
            <person name="Fitzgerald M."/>
            <person name="Haas B."/>
            <person name="Abouelleil A."/>
            <person name="Alvarado L."/>
            <person name="Arachchi H.M."/>
            <person name="Berlin A.M."/>
            <person name="Chapman S.B."/>
            <person name="Dewar J."/>
            <person name="Goldberg J."/>
            <person name="Griggs A."/>
            <person name="Gujja S."/>
            <person name="Hansen M."/>
            <person name="Howarth C."/>
            <person name="Imamovic A."/>
            <person name="Larimer J."/>
            <person name="McCowan C."/>
            <person name="Murphy C."/>
            <person name="Neiman D."/>
            <person name="Pearson M."/>
            <person name="Priest M."/>
            <person name="Roberts A."/>
            <person name="Saif S."/>
            <person name="Shea T."/>
            <person name="Sisk P."/>
            <person name="Sykes S."/>
            <person name="Wortman J."/>
            <person name="Nusbaum C."/>
            <person name="Birren B."/>
        </authorList>
    </citation>
    <scope>NUCLEOTIDE SEQUENCE [LARGE SCALE GENOMIC DNA]</scope>
    <source>
        <strain evidence="2 4">NIPH 3623</strain>
    </source>
</reference>
<evidence type="ECO:0000313" key="3">
    <source>
        <dbReference type="EMBL" id="GGH24819.1"/>
    </source>
</evidence>
<dbReference type="Proteomes" id="UP000652691">
    <property type="component" value="Unassembled WGS sequence"/>
</dbReference>
<dbReference type="RefSeq" id="WP_005288179.1">
    <property type="nucleotide sequence ID" value="NZ_BMDA01000001.1"/>
</dbReference>
<dbReference type="PATRIC" id="fig|1217698.3.peg.3131"/>
<evidence type="ECO:0000259" key="1">
    <source>
        <dbReference type="Pfam" id="PF01965"/>
    </source>
</evidence>
<dbReference type="EMBL" id="APSA01000010">
    <property type="protein sequence ID" value="ENX36642.1"/>
    <property type="molecule type" value="Genomic_DNA"/>
</dbReference>
<reference evidence="3" key="3">
    <citation type="submission" date="2024-03" db="EMBL/GenBank/DDBJ databases">
        <authorList>
            <person name="Sun Q."/>
            <person name="Sedlacek I."/>
        </authorList>
    </citation>
    <scope>NUCLEOTIDE SEQUENCE</scope>
    <source>
        <strain evidence="3">CCM 8635</strain>
    </source>
</reference>
<dbReference type="AlphaFoldDB" id="N9RBY4"/>
<dbReference type="InterPro" id="IPR029062">
    <property type="entry name" value="Class_I_gatase-like"/>
</dbReference>
<dbReference type="CDD" id="cd03139">
    <property type="entry name" value="GATase1_PfpI_2"/>
    <property type="match status" value="1"/>
</dbReference>
<sequence>MRIPVHAIVFEDFETLDIMGPVELFGLLQQHYQVQFYSLNGGLVSNKHGVYIQTQPFTEIQTHAQSILLIPGGIITFELMKNQEFLDQLKALADQSRYVLTVCTGSSLLAATGILNGVKATSNKMALEIVQSLNNQVLWQTQARWVTDRKFYTSSGVSAGMDMTLAFIQDTQGENMAQLCAEEAEYLWNSNPDLDPFCKVKAE</sequence>
<dbReference type="GO" id="GO:0016740">
    <property type="term" value="F:transferase activity"/>
    <property type="evidence" value="ECO:0007669"/>
    <property type="project" value="UniProtKB-KW"/>
</dbReference>
<accession>N9RBY4</accession>
<dbReference type="Pfam" id="PF01965">
    <property type="entry name" value="DJ-1_PfpI"/>
    <property type="match status" value="1"/>
</dbReference>
<dbReference type="STRING" id="1217698.F888_03209"/>
<dbReference type="Gene3D" id="3.40.50.880">
    <property type="match status" value="1"/>
</dbReference>
<proteinExistence type="predicted"/>
<dbReference type="InterPro" id="IPR002818">
    <property type="entry name" value="DJ-1/PfpI"/>
</dbReference>
<dbReference type="InterPro" id="IPR052158">
    <property type="entry name" value="INH-QAR"/>
</dbReference>
<reference evidence="3 5" key="2">
    <citation type="journal article" date="2014" name="Int. J. Syst. Evol. Microbiol.">
        <title>Complete genome sequence of Corynebacterium casei LMG S-19264T (=DSM 44701T), isolated from a smear-ripened cheese.</title>
        <authorList>
            <consortium name="US DOE Joint Genome Institute (JGI-PGF)"/>
            <person name="Walter F."/>
            <person name="Albersmeier A."/>
            <person name="Kalinowski J."/>
            <person name="Ruckert C."/>
        </authorList>
    </citation>
    <scope>NUCLEOTIDE SEQUENCE [LARGE SCALE GENOMIC DNA]</scope>
    <source>
        <strain evidence="3 5">CCM 8635</strain>
    </source>
</reference>
<dbReference type="PANTHER" id="PTHR43130:SF15">
    <property type="entry name" value="THIJ_PFPI FAMILY PROTEIN (AFU_ORTHOLOGUE AFUA_5G14240)"/>
    <property type="match status" value="1"/>
</dbReference>
<protein>
    <submittedName>
        <fullName evidence="3">Dimethyladenosine transferase</fullName>
    </submittedName>
</protein>
<dbReference type="Proteomes" id="UP000013200">
    <property type="component" value="Unassembled WGS sequence"/>
</dbReference>
<feature type="domain" description="DJ-1/PfpI" evidence="1">
    <location>
        <begin position="7"/>
        <end position="169"/>
    </location>
</feature>
<organism evidence="2 4">
    <name type="scientific">Acinetobacter courvalinii</name>
    <dbReference type="NCBI Taxonomy" id="280147"/>
    <lineage>
        <taxon>Bacteria</taxon>
        <taxon>Pseudomonadati</taxon>
        <taxon>Pseudomonadota</taxon>
        <taxon>Gammaproteobacteria</taxon>
        <taxon>Moraxellales</taxon>
        <taxon>Moraxellaceae</taxon>
        <taxon>Acinetobacter</taxon>
    </lineage>
</organism>
<dbReference type="HOGENOM" id="CLU_000445_44_8_6"/>
<dbReference type="EMBL" id="BMDA01000001">
    <property type="protein sequence ID" value="GGH24819.1"/>
    <property type="molecule type" value="Genomic_DNA"/>
</dbReference>
<keyword evidence="3" id="KW-0808">Transferase</keyword>
<comment type="caution">
    <text evidence="2">The sequence shown here is derived from an EMBL/GenBank/DDBJ whole genome shotgun (WGS) entry which is preliminary data.</text>
</comment>
<dbReference type="SUPFAM" id="SSF52317">
    <property type="entry name" value="Class I glutamine amidotransferase-like"/>
    <property type="match status" value="1"/>
</dbReference>
<evidence type="ECO:0000313" key="2">
    <source>
        <dbReference type="EMBL" id="ENX36642.1"/>
    </source>
</evidence>
<evidence type="ECO:0000313" key="4">
    <source>
        <dbReference type="Proteomes" id="UP000013200"/>
    </source>
</evidence>
<evidence type="ECO:0000313" key="5">
    <source>
        <dbReference type="Proteomes" id="UP000652691"/>
    </source>
</evidence>
<dbReference type="PANTHER" id="PTHR43130">
    <property type="entry name" value="ARAC-FAMILY TRANSCRIPTIONAL REGULATOR"/>
    <property type="match status" value="1"/>
</dbReference>